<evidence type="ECO:0000256" key="5">
    <source>
        <dbReference type="ARBA" id="ARBA00023136"/>
    </source>
</evidence>
<dbReference type="Proteomes" id="UP000000545">
    <property type="component" value="Chromosome"/>
</dbReference>
<feature type="transmembrane region" description="Helical" evidence="6">
    <location>
        <begin position="20"/>
        <end position="37"/>
    </location>
</feature>
<comment type="subcellular location">
    <subcellularLocation>
        <location evidence="1">Cell membrane</location>
        <topology evidence="1">Multi-pass membrane protein</topology>
    </subcellularLocation>
</comment>
<evidence type="ECO:0000256" key="2">
    <source>
        <dbReference type="ARBA" id="ARBA00022475"/>
    </source>
</evidence>
<evidence type="ECO:0000256" key="3">
    <source>
        <dbReference type="ARBA" id="ARBA00022692"/>
    </source>
</evidence>
<dbReference type="GO" id="GO:0015171">
    <property type="term" value="F:amino acid transmembrane transporter activity"/>
    <property type="evidence" value="ECO:0007669"/>
    <property type="project" value="TreeGrafter"/>
</dbReference>
<dbReference type="PANTHER" id="PTHR30086:SF20">
    <property type="entry name" value="ARGININE EXPORTER PROTEIN ARGO-RELATED"/>
    <property type="match status" value="1"/>
</dbReference>
<dbReference type="GO" id="GO:0005886">
    <property type="term" value="C:plasma membrane"/>
    <property type="evidence" value="ECO:0007669"/>
    <property type="project" value="UniProtKB-SubCell"/>
</dbReference>
<dbReference type="EMBL" id="CR931997">
    <property type="protein sequence ID" value="CAI36228.1"/>
    <property type="molecule type" value="Genomic_DNA"/>
</dbReference>
<evidence type="ECO:0000256" key="4">
    <source>
        <dbReference type="ARBA" id="ARBA00022989"/>
    </source>
</evidence>
<evidence type="ECO:0000313" key="8">
    <source>
        <dbReference type="Proteomes" id="UP000000545"/>
    </source>
</evidence>
<name>Q4JY79_CORJK</name>
<feature type="transmembrane region" description="Helical" evidence="6">
    <location>
        <begin position="43"/>
        <end position="66"/>
    </location>
</feature>
<accession>Q4JY79</accession>
<dbReference type="KEGG" id="cjk:jk0078"/>
<proteinExistence type="predicted"/>
<feature type="transmembrane region" description="Helical" evidence="6">
    <location>
        <begin position="186"/>
        <end position="204"/>
    </location>
</feature>
<organism evidence="7 8">
    <name type="scientific">Corynebacterium jeikeium (strain K411)</name>
    <dbReference type="NCBI Taxonomy" id="306537"/>
    <lineage>
        <taxon>Bacteria</taxon>
        <taxon>Bacillati</taxon>
        <taxon>Actinomycetota</taxon>
        <taxon>Actinomycetes</taxon>
        <taxon>Mycobacteriales</taxon>
        <taxon>Corynebacteriaceae</taxon>
        <taxon>Corynebacterium</taxon>
    </lineage>
</organism>
<evidence type="ECO:0000313" key="7">
    <source>
        <dbReference type="EMBL" id="CAI36228.1"/>
    </source>
</evidence>
<keyword evidence="2" id="KW-1003">Cell membrane</keyword>
<keyword evidence="5 6" id="KW-0472">Membrane</keyword>
<keyword evidence="4 6" id="KW-1133">Transmembrane helix</keyword>
<dbReference type="eggNOG" id="COG1280">
    <property type="taxonomic scope" value="Bacteria"/>
</dbReference>
<reference evidence="7 8" key="1">
    <citation type="journal article" date="2005" name="J. Bacteriol.">
        <title>Complete genome sequence and analysis of the multiresistant nosocomial pathogen Corynebacterium jeikeium K411, a lipid-requiring bacterium of the human skin flora.</title>
        <authorList>
            <person name="Tauch A."/>
            <person name="Kaiser O."/>
            <person name="Hain T."/>
            <person name="Goesmann A."/>
            <person name="Weisshaar B."/>
            <person name="Albersmeier A."/>
            <person name="Bekel T."/>
            <person name="Bischoff N."/>
            <person name="Brune I."/>
            <person name="Chakraborty T."/>
            <person name="Kalinowski J."/>
            <person name="Meyer F."/>
            <person name="Rupp O."/>
            <person name="Schneiker S."/>
            <person name="Viehoever P."/>
            <person name="Puehler A."/>
        </authorList>
    </citation>
    <scope>NUCLEOTIDE SEQUENCE [LARGE SCALE GENOMIC DNA]</scope>
    <source>
        <strain evidence="7 8">K411</strain>
    </source>
</reference>
<sequence>MPGPDTVQLIRLGARSRRSAVFAALGICTGNVLWPVVTMLGLAALIAAFPWILTVLYLFGGCFLIYMGQGAFRSGYADWRARAVLPAVSLSDATRAPTAAGGVQATARAPLGDFASWRLGLATNLSNPKALLFFGSVFAQFIPVEASLTDRLLVLVLMTVVGLAWFCGFALAVAAGAEKIQRINPFIEMVAGVLFVVLGAFLAFEGVQMLVGS</sequence>
<dbReference type="AlphaFoldDB" id="Q4JY79"/>
<evidence type="ECO:0000256" key="6">
    <source>
        <dbReference type="SAM" id="Phobius"/>
    </source>
</evidence>
<gene>
    <name evidence="7" type="primary">rhtC</name>
    <name evidence="7" type="ordered locus">jk0078</name>
</gene>
<dbReference type="STRING" id="306537.jk0078"/>
<dbReference type="Pfam" id="PF01810">
    <property type="entry name" value="LysE"/>
    <property type="match status" value="1"/>
</dbReference>
<dbReference type="PANTHER" id="PTHR30086">
    <property type="entry name" value="ARGININE EXPORTER PROTEIN ARGO"/>
    <property type="match status" value="1"/>
</dbReference>
<evidence type="ECO:0000256" key="1">
    <source>
        <dbReference type="ARBA" id="ARBA00004651"/>
    </source>
</evidence>
<dbReference type="InterPro" id="IPR001123">
    <property type="entry name" value="LeuE-type"/>
</dbReference>
<keyword evidence="3 6" id="KW-0812">Transmembrane</keyword>
<keyword evidence="8" id="KW-1185">Reference proteome</keyword>
<dbReference type="HOGENOM" id="CLU_079569_0_1_11"/>
<protein>
    <submittedName>
        <fullName evidence="7">RhtC protein</fullName>
    </submittedName>
</protein>
<feature type="transmembrane region" description="Helical" evidence="6">
    <location>
        <begin position="152"/>
        <end position="174"/>
    </location>
</feature>